<accession>A0ABD3J0U7</accession>
<name>A0ABD3J0U7_EUCGL</name>
<comment type="caution">
    <text evidence="3">The sequence shown here is derived from an EMBL/GenBank/DDBJ whole genome shotgun (WGS) entry which is preliminary data.</text>
</comment>
<evidence type="ECO:0000256" key="2">
    <source>
        <dbReference type="ARBA" id="ARBA00022676"/>
    </source>
</evidence>
<dbReference type="Gene3D" id="3.40.50.2000">
    <property type="entry name" value="Glycogen Phosphorylase B"/>
    <property type="match status" value="3"/>
</dbReference>
<reference evidence="3 4" key="1">
    <citation type="submission" date="2024-11" db="EMBL/GenBank/DDBJ databases">
        <title>Chromosome-level genome assembly of Eucalyptus globulus Labill. provides insights into its genome evolution.</title>
        <authorList>
            <person name="Li X."/>
        </authorList>
    </citation>
    <scope>NUCLEOTIDE SEQUENCE [LARGE SCALE GENOMIC DNA]</scope>
    <source>
        <strain evidence="3">CL2024</strain>
        <tissue evidence="3">Fresh tender leaves</tissue>
    </source>
</reference>
<dbReference type="Proteomes" id="UP001634007">
    <property type="component" value="Unassembled WGS sequence"/>
</dbReference>
<comment type="similarity">
    <text evidence="1">Belongs to the UDP-glycosyltransferase family.</text>
</comment>
<proteinExistence type="inferred from homology"/>
<evidence type="ECO:0000256" key="1">
    <source>
        <dbReference type="ARBA" id="ARBA00009995"/>
    </source>
</evidence>
<protein>
    <submittedName>
        <fullName evidence="3">Uncharacterized protein</fullName>
    </submittedName>
</protein>
<keyword evidence="2" id="KW-0328">Glycosyltransferase</keyword>
<dbReference type="AlphaFoldDB" id="A0ABD3J0U7"/>
<evidence type="ECO:0000313" key="3">
    <source>
        <dbReference type="EMBL" id="KAL3721202.1"/>
    </source>
</evidence>
<dbReference type="PANTHER" id="PTHR48047:SF218">
    <property type="entry name" value="GLYCOSYLTRANSFERASE"/>
    <property type="match status" value="1"/>
</dbReference>
<sequence length="412" mass="46127">MTGLVLPSPCAHVVVFPHIAQRHALPLLDICKALKSLSVKFTIITTPKNAPLILSKVSNYSEISLRTIQFSRVPELPKGGGNTADHPTMALLVPFLKATKAMRPAFECVLREMSEARYCPLYSFRIPRIVFHGMGVLSMVIVKAVLSILVMLDSDPIKLLKLSIPFTINKYDITILERCKDPNDPFLSVLAAIEEANVNSEGVIVNSFEELEGDYIAALERFYYQGARAWCIGRLCSTTRFKWTGLWDPNRQTHLTHGLHMARHLFIWAVKSATWVSPNNGWEDLLKRRGFILHNWSDWPHILSQPVGGDVLLPNFLLQSLPMGVPMLAWPMGAEQLFNAKLVVIGLKAGEVIMDGVKELTGGERARQARDRARQIGRLARQAVEKKGGSSYQNLGGLIKFLKERVKESLDR</sequence>
<gene>
    <name evidence="3" type="ORF">ACJRO7_005941</name>
</gene>
<dbReference type="PANTHER" id="PTHR48047">
    <property type="entry name" value="GLYCOSYLTRANSFERASE"/>
    <property type="match status" value="1"/>
</dbReference>
<dbReference type="EMBL" id="JBJKBG010000010">
    <property type="protein sequence ID" value="KAL3721202.1"/>
    <property type="molecule type" value="Genomic_DNA"/>
</dbReference>
<evidence type="ECO:0000313" key="4">
    <source>
        <dbReference type="Proteomes" id="UP001634007"/>
    </source>
</evidence>
<dbReference type="SUPFAM" id="SSF53756">
    <property type="entry name" value="UDP-Glycosyltransferase/glycogen phosphorylase"/>
    <property type="match status" value="1"/>
</dbReference>
<dbReference type="GO" id="GO:0016757">
    <property type="term" value="F:glycosyltransferase activity"/>
    <property type="evidence" value="ECO:0007669"/>
    <property type="project" value="UniProtKB-KW"/>
</dbReference>
<keyword evidence="2" id="KW-0808">Transferase</keyword>
<organism evidence="3 4">
    <name type="scientific">Eucalyptus globulus</name>
    <name type="common">Tasmanian blue gum</name>
    <dbReference type="NCBI Taxonomy" id="34317"/>
    <lineage>
        <taxon>Eukaryota</taxon>
        <taxon>Viridiplantae</taxon>
        <taxon>Streptophyta</taxon>
        <taxon>Embryophyta</taxon>
        <taxon>Tracheophyta</taxon>
        <taxon>Spermatophyta</taxon>
        <taxon>Magnoliopsida</taxon>
        <taxon>eudicotyledons</taxon>
        <taxon>Gunneridae</taxon>
        <taxon>Pentapetalae</taxon>
        <taxon>rosids</taxon>
        <taxon>malvids</taxon>
        <taxon>Myrtales</taxon>
        <taxon>Myrtaceae</taxon>
        <taxon>Myrtoideae</taxon>
        <taxon>Eucalypteae</taxon>
        <taxon>Eucalyptus</taxon>
    </lineage>
</organism>
<keyword evidence="4" id="KW-1185">Reference proteome</keyword>